<dbReference type="EMBL" id="QTJU01000001">
    <property type="protein sequence ID" value="RFM30032.1"/>
    <property type="molecule type" value="Genomic_DNA"/>
</dbReference>
<dbReference type="AlphaFoldDB" id="A0A3E1NQ29"/>
<accession>A0A3E1NQ29</accession>
<reference evidence="1 2" key="1">
    <citation type="submission" date="2018-08" db="EMBL/GenBank/DDBJ databases">
        <title>Chitinophagaceae sp. K23C18032701, a novel bacterium isolated from forest soil.</title>
        <authorList>
            <person name="Wang C."/>
        </authorList>
    </citation>
    <scope>NUCLEOTIDE SEQUENCE [LARGE SCALE GENOMIC DNA]</scope>
    <source>
        <strain evidence="1 2">K23C18032701</strain>
    </source>
</reference>
<comment type="caution">
    <text evidence="1">The sequence shown here is derived from an EMBL/GenBank/DDBJ whole genome shotgun (WGS) entry which is preliminary data.</text>
</comment>
<keyword evidence="2" id="KW-1185">Reference proteome</keyword>
<name>A0A3E1NQ29_9BACT</name>
<dbReference type="Proteomes" id="UP000261284">
    <property type="component" value="Unassembled WGS sequence"/>
</dbReference>
<organism evidence="1 2">
    <name type="scientific">Deminuibacter soli</name>
    <dbReference type="NCBI Taxonomy" id="2291815"/>
    <lineage>
        <taxon>Bacteria</taxon>
        <taxon>Pseudomonadati</taxon>
        <taxon>Bacteroidota</taxon>
        <taxon>Chitinophagia</taxon>
        <taxon>Chitinophagales</taxon>
        <taxon>Chitinophagaceae</taxon>
        <taxon>Deminuibacter</taxon>
    </lineage>
</organism>
<sequence>MNTGKLSQLNLEIISNIKQELRLQGHFLTGALEQSLHDAIAQLPDGVDLQATALGYIEDLEKGVPSNHIAIDATSIAAMTRYVQLRMGYKGKQATKVAIAILKKQQKEGMPTRNSYQFSKTGNRLESVADTFYKNDNRYTGMIDNVVIGELDAEFNKTKSGIV</sequence>
<dbReference type="OrthoDB" id="1268489at2"/>
<proteinExistence type="predicted"/>
<protein>
    <submittedName>
        <fullName evidence="1">Uncharacterized protein</fullName>
    </submittedName>
</protein>
<gene>
    <name evidence="1" type="ORF">DXN05_03410</name>
</gene>
<evidence type="ECO:0000313" key="2">
    <source>
        <dbReference type="Proteomes" id="UP000261284"/>
    </source>
</evidence>
<evidence type="ECO:0000313" key="1">
    <source>
        <dbReference type="EMBL" id="RFM30032.1"/>
    </source>
</evidence>
<dbReference type="RefSeq" id="WP_116845788.1">
    <property type="nucleotide sequence ID" value="NZ_QTJU01000001.1"/>
</dbReference>